<dbReference type="OrthoDB" id="9983560at2759"/>
<dbReference type="InterPro" id="IPR006094">
    <property type="entry name" value="Oxid_FAD_bind_N"/>
</dbReference>
<keyword evidence="10" id="KW-1185">Reference proteome</keyword>
<comment type="caution">
    <text evidence="9">The sequence shown here is derived from an EMBL/GenBank/DDBJ whole genome shotgun (WGS) entry which is preliminary data.</text>
</comment>
<evidence type="ECO:0000259" key="8">
    <source>
        <dbReference type="PROSITE" id="PS51387"/>
    </source>
</evidence>
<gene>
    <name evidence="9" type="ORF">FGO68_gene15842</name>
</gene>
<evidence type="ECO:0000256" key="6">
    <source>
        <dbReference type="SAM" id="Phobius"/>
    </source>
</evidence>
<feature type="domain" description="FAD-binding PCMH-type" evidence="8">
    <location>
        <begin position="122"/>
        <end position="302"/>
    </location>
</feature>
<keyword evidence="6" id="KW-1133">Transmembrane helix</keyword>
<dbReference type="InterPro" id="IPR016166">
    <property type="entry name" value="FAD-bd_PCMH"/>
</dbReference>
<evidence type="ECO:0000256" key="3">
    <source>
        <dbReference type="ARBA" id="ARBA00022630"/>
    </source>
</evidence>
<dbReference type="InterPro" id="IPR050416">
    <property type="entry name" value="FAD-linked_Oxidoreductase"/>
</dbReference>
<dbReference type="InterPro" id="IPR012951">
    <property type="entry name" value="BBE"/>
</dbReference>
<evidence type="ECO:0000256" key="2">
    <source>
        <dbReference type="ARBA" id="ARBA00005466"/>
    </source>
</evidence>
<dbReference type="Pfam" id="PF08031">
    <property type="entry name" value="BBE"/>
    <property type="match status" value="1"/>
</dbReference>
<dbReference type="PROSITE" id="PS51387">
    <property type="entry name" value="FAD_PCMH"/>
    <property type="match status" value="1"/>
</dbReference>
<feature type="chain" id="PRO_5035257055" description="FAD-binding PCMH-type domain-containing protein" evidence="7">
    <location>
        <begin position="23"/>
        <end position="630"/>
    </location>
</feature>
<dbReference type="Gene3D" id="3.30.465.10">
    <property type="match status" value="2"/>
</dbReference>
<evidence type="ECO:0000313" key="9">
    <source>
        <dbReference type="EMBL" id="TNV81477.1"/>
    </source>
</evidence>
<evidence type="ECO:0000256" key="7">
    <source>
        <dbReference type="SAM" id="SignalP"/>
    </source>
</evidence>
<feature type="transmembrane region" description="Helical" evidence="6">
    <location>
        <begin position="582"/>
        <end position="603"/>
    </location>
</feature>
<dbReference type="AlphaFoldDB" id="A0A8J8NTR2"/>
<keyword evidence="6" id="KW-0472">Membrane</keyword>
<protein>
    <recommendedName>
        <fullName evidence="8">FAD-binding PCMH-type domain-containing protein</fullName>
    </recommendedName>
</protein>
<comment type="similarity">
    <text evidence="2">Belongs to the oxygen-dependent FAD-linked oxidoreductase family.</text>
</comment>
<evidence type="ECO:0000256" key="4">
    <source>
        <dbReference type="ARBA" id="ARBA00022827"/>
    </source>
</evidence>
<dbReference type="InterPro" id="IPR016169">
    <property type="entry name" value="FAD-bd_PCMH_sub2"/>
</dbReference>
<dbReference type="GO" id="GO:0071949">
    <property type="term" value="F:FAD binding"/>
    <property type="evidence" value="ECO:0007669"/>
    <property type="project" value="InterPro"/>
</dbReference>
<evidence type="ECO:0000256" key="1">
    <source>
        <dbReference type="ARBA" id="ARBA00001974"/>
    </source>
</evidence>
<name>A0A8J8NTR2_HALGN</name>
<reference evidence="9" key="1">
    <citation type="submission" date="2019-06" db="EMBL/GenBank/DDBJ databases">
        <authorList>
            <person name="Zheng W."/>
        </authorList>
    </citation>
    <scope>NUCLEOTIDE SEQUENCE</scope>
    <source>
        <strain evidence="9">QDHG01</strain>
    </source>
</reference>
<dbReference type="InterPro" id="IPR036318">
    <property type="entry name" value="FAD-bd_PCMH-like_sf"/>
</dbReference>
<keyword evidence="7" id="KW-0732">Signal</keyword>
<keyword evidence="6" id="KW-0812">Transmembrane</keyword>
<keyword evidence="3" id="KW-0285">Flavoprotein</keyword>
<keyword evidence="5" id="KW-0560">Oxidoreductase</keyword>
<dbReference type="PANTHER" id="PTHR42973">
    <property type="entry name" value="BINDING OXIDOREDUCTASE, PUTATIVE (AFU_ORTHOLOGUE AFUA_1G17690)-RELATED"/>
    <property type="match status" value="1"/>
</dbReference>
<proteinExistence type="inferred from homology"/>
<dbReference type="EMBL" id="RRYP01006093">
    <property type="protein sequence ID" value="TNV81477.1"/>
    <property type="molecule type" value="Genomic_DNA"/>
</dbReference>
<feature type="signal peptide" evidence="7">
    <location>
        <begin position="1"/>
        <end position="22"/>
    </location>
</feature>
<evidence type="ECO:0000256" key="5">
    <source>
        <dbReference type="ARBA" id="ARBA00023002"/>
    </source>
</evidence>
<dbReference type="Proteomes" id="UP000785679">
    <property type="component" value="Unassembled WGS sequence"/>
</dbReference>
<dbReference type="GO" id="GO:0016491">
    <property type="term" value="F:oxidoreductase activity"/>
    <property type="evidence" value="ECO:0007669"/>
    <property type="project" value="UniProtKB-KW"/>
</dbReference>
<comment type="cofactor">
    <cofactor evidence="1">
        <name>FAD</name>
        <dbReference type="ChEBI" id="CHEBI:57692"/>
    </cofactor>
</comment>
<dbReference type="PANTHER" id="PTHR42973:SF39">
    <property type="entry name" value="FAD-BINDING PCMH-TYPE DOMAIN-CONTAINING PROTEIN"/>
    <property type="match status" value="1"/>
</dbReference>
<accession>A0A8J8NTR2</accession>
<sequence length="630" mass="69855">MTILKRQALIACALISLTSTLAKDYCTKNDSSCWPTLNDTDTLTKALDPTAKRVLSWKAGQARTSGVPVTSPDEQPLFGLGKAGLKPVYVRDEKEANETCFLPQENPFMSEFCMASARNVPYEGWMPAFIVFPLNSTQVQIAYQFAIDHNLCVSVLSTGHDYLNRHSCQDGVQIRTSLLKDIEWDLKDTKNFGYPDGNVRFGAGVVWGEGHESAAKNNRVVASGWADTVGVVGWGIGGGRGPMTPVLGLGVDNILEIDIVIANGTLITANSKNNSDLYWAIRGGGGSTWGIITSITYKAHLIPDGGFTAAVLQWNGTYCQESFTKLSSLLDQYLAWTLQIDKNWGGLALLTPSASSDESLCNGTWDLQMYYVFQGAKTNQQFIDGIANITKGFTPLQKKIDTYGDWYKYILDQAVEPIYPWNLFQPNEGNVGGSPSTIISRQTVESGQYKEYLIKMLNDCKAMKTEAYCNTHRTMHDLTGNIGCYQDPNVSISDEFRKGIYLHLAVKMNPQQLQDLYKLGKSTYFSESAYALGDDFETRYWGENKERLREIKSKYDPEGLLKCYNCMSTKKNPDVPPKDNQLLIILLSVGGGIVLLVALFIGYRCYKGKQLKKSLIETDSGTERGLLRAN</sequence>
<dbReference type="SUPFAM" id="SSF56176">
    <property type="entry name" value="FAD-binding/transporter-associated domain-like"/>
    <property type="match status" value="1"/>
</dbReference>
<organism evidence="9 10">
    <name type="scientific">Halteria grandinella</name>
    <dbReference type="NCBI Taxonomy" id="5974"/>
    <lineage>
        <taxon>Eukaryota</taxon>
        <taxon>Sar</taxon>
        <taxon>Alveolata</taxon>
        <taxon>Ciliophora</taxon>
        <taxon>Intramacronucleata</taxon>
        <taxon>Spirotrichea</taxon>
        <taxon>Stichotrichia</taxon>
        <taxon>Sporadotrichida</taxon>
        <taxon>Halteriidae</taxon>
        <taxon>Halteria</taxon>
    </lineage>
</organism>
<keyword evidence="4" id="KW-0274">FAD</keyword>
<dbReference type="Pfam" id="PF01565">
    <property type="entry name" value="FAD_binding_4"/>
    <property type="match status" value="1"/>
</dbReference>
<evidence type="ECO:0000313" key="10">
    <source>
        <dbReference type="Proteomes" id="UP000785679"/>
    </source>
</evidence>